<evidence type="ECO:0000313" key="5">
    <source>
        <dbReference type="EMBL" id="RZC03806.1"/>
    </source>
</evidence>
<dbReference type="GO" id="GO:0005524">
    <property type="term" value="F:ATP binding"/>
    <property type="evidence" value="ECO:0007669"/>
    <property type="project" value="UniProtKB-KW"/>
</dbReference>
<dbReference type="GO" id="GO:0006423">
    <property type="term" value="P:cysteinyl-tRNA aminoacylation"/>
    <property type="evidence" value="ECO:0007669"/>
    <property type="project" value="TreeGrafter"/>
</dbReference>
<keyword evidence="6" id="KW-1185">Reference proteome</keyword>
<dbReference type="PRINTS" id="PR00983">
    <property type="entry name" value="TRNASYNTHCYS"/>
</dbReference>
<sequence>QKEIFKTKFDAYDFNHLSHARVAVSFDILLRYLKHLGYEITYVRNFTDVDDKIIKRANETGEDPLLLSNHFCDEYNVDMVDLQCETPSKEPHVSEHLNEIKNMITQIINNGYAYKVNDDVFYIVDKGPNYGMLSRQRLEHNRVVERVVVDSRKREPSWDNPWDPGSPGWHIECSAISACYLTHKFYIHGGGIDLIFPHHENEIAQSWAADHESRVNYWMHNGHATFSLFARSLSCPLQISTKLLNLTARELIRCYLYFGLFKIVKMLPLLQAEAKKNEKVPQIKKATKECIKKLNVEWYSPRGLKICEHFFKDVEEENAENSIVAIDSINIGSGEKSWKSFAHLRIIIL</sequence>
<dbReference type="AlphaFoldDB" id="A0A445JZ78"/>
<dbReference type="GO" id="GO:0004817">
    <property type="term" value="F:cysteine-tRNA ligase activity"/>
    <property type="evidence" value="ECO:0007669"/>
    <property type="project" value="UniProtKB-EC"/>
</dbReference>
<name>A0A445JZ78_GLYSO</name>
<evidence type="ECO:0000256" key="1">
    <source>
        <dbReference type="ARBA" id="ARBA00022598"/>
    </source>
</evidence>
<feature type="domain" description="tRNA synthetases class I catalytic" evidence="4">
    <location>
        <begin position="11"/>
        <end position="258"/>
    </location>
</feature>
<accession>A0A445JZ78</accession>
<comment type="caution">
    <text evidence="5">The sequence shown here is derived from an EMBL/GenBank/DDBJ whole genome shotgun (WGS) entry which is preliminary data.</text>
</comment>
<dbReference type="Proteomes" id="UP000289340">
    <property type="component" value="Chromosome 7"/>
</dbReference>
<evidence type="ECO:0000313" key="6">
    <source>
        <dbReference type="Proteomes" id="UP000289340"/>
    </source>
</evidence>
<dbReference type="Gene3D" id="3.40.50.620">
    <property type="entry name" value="HUPs"/>
    <property type="match status" value="1"/>
</dbReference>
<dbReference type="InterPro" id="IPR014729">
    <property type="entry name" value="Rossmann-like_a/b/a_fold"/>
</dbReference>
<organism evidence="5 6">
    <name type="scientific">Glycine soja</name>
    <name type="common">Wild soybean</name>
    <dbReference type="NCBI Taxonomy" id="3848"/>
    <lineage>
        <taxon>Eukaryota</taxon>
        <taxon>Viridiplantae</taxon>
        <taxon>Streptophyta</taxon>
        <taxon>Embryophyta</taxon>
        <taxon>Tracheophyta</taxon>
        <taxon>Spermatophyta</taxon>
        <taxon>Magnoliopsida</taxon>
        <taxon>eudicotyledons</taxon>
        <taxon>Gunneridae</taxon>
        <taxon>Pentapetalae</taxon>
        <taxon>rosids</taxon>
        <taxon>fabids</taxon>
        <taxon>Fabales</taxon>
        <taxon>Fabaceae</taxon>
        <taxon>Papilionoideae</taxon>
        <taxon>50 kb inversion clade</taxon>
        <taxon>NPAAA clade</taxon>
        <taxon>indigoferoid/millettioid clade</taxon>
        <taxon>Phaseoleae</taxon>
        <taxon>Glycine</taxon>
        <taxon>Glycine subgen. Soja</taxon>
    </lineage>
</organism>
<dbReference type="SUPFAM" id="SSF52374">
    <property type="entry name" value="Nucleotidylyl transferase"/>
    <property type="match status" value="1"/>
</dbReference>
<dbReference type="InterPro" id="IPR032678">
    <property type="entry name" value="tRNA-synt_1_cat_dom"/>
</dbReference>
<keyword evidence="2" id="KW-0547">Nucleotide-binding</keyword>
<dbReference type="PANTHER" id="PTHR10890:SF26">
    <property type="entry name" value="CYSTEINE--TRNA LIGASE 1, CYTOPLASMIC-RELATED"/>
    <property type="match status" value="1"/>
</dbReference>
<evidence type="ECO:0000256" key="3">
    <source>
        <dbReference type="ARBA" id="ARBA00022840"/>
    </source>
</evidence>
<dbReference type="EMBL" id="QZWG01000007">
    <property type="protein sequence ID" value="RZC03806.1"/>
    <property type="molecule type" value="Genomic_DNA"/>
</dbReference>
<keyword evidence="1 5" id="KW-0436">Ligase</keyword>
<feature type="non-terminal residue" evidence="5">
    <location>
        <position position="1"/>
    </location>
</feature>
<dbReference type="GO" id="GO:0005737">
    <property type="term" value="C:cytoplasm"/>
    <property type="evidence" value="ECO:0007669"/>
    <property type="project" value="TreeGrafter"/>
</dbReference>
<dbReference type="PANTHER" id="PTHR10890">
    <property type="entry name" value="CYSTEINYL-TRNA SYNTHETASE"/>
    <property type="match status" value="1"/>
</dbReference>
<evidence type="ECO:0000259" key="4">
    <source>
        <dbReference type="Pfam" id="PF01406"/>
    </source>
</evidence>
<dbReference type="EC" id="6.1.1.16" evidence="5"/>
<evidence type="ECO:0000256" key="2">
    <source>
        <dbReference type="ARBA" id="ARBA00022741"/>
    </source>
</evidence>
<dbReference type="Pfam" id="PF01406">
    <property type="entry name" value="tRNA-synt_1e"/>
    <property type="match status" value="1"/>
</dbReference>
<proteinExistence type="predicted"/>
<reference evidence="5 6" key="1">
    <citation type="submission" date="2018-09" db="EMBL/GenBank/DDBJ databases">
        <title>A high-quality reference genome of wild soybean provides a powerful tool to mine soybean genomes.</title>
        <authorList>
            <person name="Xie M."/>
            <person name="Chung C.Y.L."/>
            <person name="Li M.-W."/>
            <person name="Wong F.-L."/>
            <person name="Chan T.-F."/>
            <person name="Lam H.-M."/>
        </authorList>
    </citation>
    <scope>NUCLEOTIDE SEQUENCE [LARGE SCALE GENOMIC DNA]</scope>
    <source>
        <strain evidence="6">cv. W05</strain>
        <tissue evidence="5">Hypocotyl of etiolated seedlings</tissue>
    </source>
</reference>
<protein>
    <submittedName>
        <fullName evidence="5">Cysteine--tRNA ligase, chloroplastic/mitochondrial</fullName>
        <ecNumber evidence="5">6.1.1.16</ecNumber>
    </submittedName>
</protein>
<keyword evidence="3" id="KW-0067">ATP-binding</keyword>
<dbReference type="InterPro" id="IPR024909">
    <property type="entry name" value="Cys-tRNA/MSH_ligase"/>
</dbReference>
<gene>
    <name evidence="5" type="ORF">D0Y65_018446</name>
</gene>